<evidence type="ECO:0000313" key="7">
    <source>
        <dbReference type="EMBL" id="RZG67112.1"/>
    </source>
</evidence>
<comment type="caution">
    <text evidence="7">The sequence shown here is derived from an EMBL/GenBank/DDBJ whole genome shotgun (WGS) entry which is preliminary data.</text>
</comment>
<dbReference type="RefSeq" id="WP_130145403.1">
    <property type="nucleotide sequence ID" value="NZ_SGSU01000008.1"/>
</dbReference>
<evidence type="ECO:0000256" key="4">
    <source>
        <dbReference type="ARBA" id="ARBA00022989"/>
    </source>
</evidence>
<keyword evidence="5 6" id="KW-0472">Membrane</keyword>
<feature type="transmembrane region" description="Helical" evidence="6">
    <location>
        <begin position="277"/>
        <end position="299"/>
    </location>
</feature>
<name>A0A4Q7AUJ1_9GAMM</name>
<evidence type="ECO:0000256" key="1">
    <source>
        <dbReference type="ARBA" id="ARBA00004651"/>
    </source>
</evidence>
<feature type="transmembrane region" description="Helical" evidence="6">
    <location>
        <begin position="82"/>
        <end position="101"/>
    </location>
</feature>
<dbReference type="Proteomes" id="UP000293483">
    <property type="component" value="Unassembled WGS sequence"/>
</dbReference>
<keyword evidence="2" id="KW-1003">Cell membrane</keyword>
<dbReference type="Pfam" id="PF01943">
    <property type="entry name" value="Polysacc_synt"/>
    <property type="match status" value="1"/>
</dbReference>
<feature type="transmembrane region" description="Helical" evidence="6">
    <location>
        <begin position="349"/>
        <end position="367"/>
    </location>
</feature>
<keyword evidence="4 6" id="KW-1133">Transmembrane helix</keyword>
<organism evidence="7 8">
    <name type="scientific">Acinetobacter bouvetii</name>
    <dbReference type="NCBI Taxonomy" id="202951"/>
    <lineage>
        <taxon>Bacteria</taxon>
        <taxon>Pseudomonadati</taxon>
        <taxon>Pseudomonadota</taxon>
        <taxon>Gammaproteobacteria</taxon>
        <taxon>Moraxellales</taxon>
        <taxon>Moraxellaceae</taxon>
        <taxon>Acinetobacter</taxon>
    </lineage>
</organism>
<feature type="transmembrane region" description="Helical" evidence="6">
    <location>
        <begin position="199"/>
        <end position="217"/>
    </location>
</feature>
<sequence length="403" mass="45556">MKEVKNLLGKAKWLIGGNFVFAFSQWVILILFARLTSQDNLGQYSLALAIAAPLFAISNLQLRPLYILDVNSQKKYAYSQFYYLRIIASFLALICCLIWGLASHLSFWVLLLVSLLKFFESYSDIIYAYYNAHDKTKLISKSLFIKGLFSIVAVFLGLYYFDFHTSLVLFLSVYFFVWVFLDNLYILKTKEIHSFNLNLSILRSAIPMGISLGIVTLQSTIPRLFLHKYSGIESVGIFTVLSYFIIVGSIFINSICQYLSPKITGAWNTNIADFKKYLMTALAIAGGLGVLAIIVSVILGEYILNLIYGNAYAVYEKELILIMCAGLALYLSTVLGYTLTAIGIIKQQVYLFSALLILTLFVSYLYIPQYGLTGGIYTLIISYIFQCLLAFSMIFFHLKGKQK</sequence>
<feature type="transmembrane region" description="Helical" evidence="6">
    <location>
        <begin position="41"/>
        <end position="62"/>
    </location>
</feature>
<evidence type="ECO:0000256" key="2">
    <source>
        <dbReference type="ARBA" id="ARBA00022475"/>
    </source>
</evidence>
<dbReference type="GO" id="GO:0005886">
    <property type="term" value="C:plasma membrane"/>
    <property type="evidence" value="ECO:0007669"/>
    <property type="project" value="UniProtKB-SubCell"/>
</dbReference>
<evidence type="ECO:0000256" key="5">
    <source>
        <dbReference type="ARBA" id="ARBA00023136"/>
    </source>
</evidence>
<evidence type="ECO:0000256" key="6">
    <source>
        <dbReference type="SAM" id="Phobius"/>
    </source>
</evidence>
<dbReference type="PANTHER" id="PTHR30250">
    <property type="entry name" value="PST FAMILY PREDICTED COLANIC ACID TRANSPORTER"/>
    <property type="match status" value="1"/>
</dbReference>
<dbReference type="EMBL" id="SGSU01000008">
    <property type="protein sequence ID" value="RZG67112.1"/>
    <property type="molecule type" value="Genomic_DNA"/>
</dbReference>
<keyword evidence="3 6" id="KW-0812">Transmembrane</keyword>
<dbReference type="InterPro" id="IPR050833">
    <property type="entry name" value="Poly_Biosynth_Transport"/>
</dbReference>
<feature type="transmembrane region" description="Helical" evidence="6">
    <location>
        <begin position="167"/>
        <end position="187"/>
    </location>
</feature>
<protein>
    <submittedName>
        <fullName evidence="7">Polysaccharide biosynthesis protein</fullName>
    </submittedName>
</protein>
<proteinExistence type="predicted"/>
<reference evidence="7 8" key="1">
    <citation type="submission" date="2019-02" db="EMBL/GenBank/DDBJ databases">
        <title>The Batch Genome Submission of Acinetobacter spp. strains.</title>
        <authorList>
            <person name="Qin J."/>
            <person name="Hu Y."/>
            <person name="Ye H."/>
            <person name="Wei L."/>
            <person name="Feng Y."/>
            <person name="Zong Z."/>
        </authorList>
    </citation>
    <scope>NUCLEOTIDE SEQUENCE [LARGE SCALE GENOMIC DNA]</scope>
    <source>
        <strain evidence="7 8">WCHABo060081</strain>
    </source>
</reference>
<dbReference type="PANTHER" id="PTHR30250:SF11">
    <property type="entry name" value="O-ANTIGEN TRANSPORTER-RELATED"/>
    <property type="match status" value="1"/>
</dbReference>
<dbReference type="InterPro" id="IPR002797">
    <property type="entry name" value="Polysacc_synth"/>
</dbReference>
<feature type="transmembrane region" description="Helical" evidence="6">
    <location>
        <begin position="319"/>
        <end position="342"/>
    </location>
</feature>
<feature type="transmembrane region" description="Helical" evidence="6">
    <location>
        <begin position="107"/>
        <end position="130"/>
    </location>
</feature>
<feature type="transmembrane region" description="Helical" evidence="6">
    <location>
        <begin position="379"/>
        <end position="398"/>
    </location>
</feature>
<comment type="subcellular location">
    <subcellularLocation>
        <location evidence="1">Cell membrane</location>
        <topology evidence="1">Multi-pass membrane protein</topology>
    </subcellularLocation>
</comment>
<accession>A0A4Q7AUJ1</accession>
<dbReference type="STRING" id="202951.GCA_001485025_02578"/>
<gene>
    <name evidence="7" type="ORF">EXE25_08315</name>
</gene>
<dbReference type="AlphaFoldDB" id="A0A4Q7AUJ1"/>
<evidence type="ECO:0000313" key="8">
    <source>
        <dbReference type="Proteomes" id="UP000293483"/>
    </source>
</evidence>
<feature type="transmembrane region" description="Helical" evidence="6">
    <location>
        <begin position="12"/>
        <end position="35"/>
    </location>
</feature>
<evidence type="ECO:0000256" key="3">
    <source>
        <dbReference type="ARBA" id="ARBA00022692"/>
    </source>
</evidence>
<feature type="transmembrane region" description="Helical" evidence="6">
    <location>
        <begin position="142"/>
        <end position="161"/>
    </location>
</feature>
<feature type="transmembrane region" description="Helical" evidence="6">
    <location>
        <begin position="237"/>
        <end position="256"/>
    </location>
</feature>